<feature type="region of interest" description="Disordered" evidence="1">
    <location>
        <begin position="418"/>
        <end position="437"/>
    </location>
</feature>
<accession>A0A6M4IVZ8</accession>
<dbReference type="Gene3D" id="3.40.50.410">
    <property type="entry name" value="von Willebrand factor, type A domain"/>
    <property type="match status" value="1"/>
</dbReference>
<dbReference type="KEGG" id="ggr:HKW67_13085"/>
<dbReference type="InterPro" id="IPR036465">
    <property type="entry name" value="vWFA_dom_sf"/>
</dbReference>
<dbReference type="InterPro" id="IPR002035">
    <property type="entry name" value="VWF_A"/>
</dbReference>
<sequence>MDAVLLVDHQPIAPPAGPAGVVVRALLTISGTVPVHRQRTPLAISLVLDRSGSMDGDRLEAAKAASISAVERLHPDDVVSVIAFDGQVDVVAPPAPRARQVQLVQQVSDIDSGGSTNLSGGWLRGRQHMERALGMLGSLEGSSRRIVLLTDGHANAGITDPSTLVELARTARAMGITTTTIGVGEGYDDDLLRSMADAGGGNSWYVERPDQAQDVLAEEMGNLLSVSAQGLSVTLTLEDSVAVFATHSSWPATSVANTFTFDLGDLYASEPKPVLVELFVPVDRLEALAGSGAPIATLVVSADVLIDGGGVERRAMTLGVAASLETQSTLVPAVEHAVLLARAAKAREEAARRQREGDALGAEDEMRMMVNSLSSSALAEHPEFADDLQAQAQDLQGLAERYESRAFSEVEAKYQMQRSYNARRGKKQNDHLLRREP</sequence>
<dbReference type="PANTHER" id="PTHR10579:SF43">
    <property type="entry name" value="ZINC FINGER (C3HC4-TYPE RING FINGER) FAMILY PROTEIN"/>
    <property type="match status" value="1"/>
</dbReference>
<organism evidence="3 4">
    <name type="scientific">Gemmatimonas groenlandica</name>
    <dbReference type="NCBI Taxonomy" id="2732249"/>
    <lineage>
        <taxon>Bacteria</taxon>
        <taxon>Pseudomonadati</taxon>
        <taxon>Gemmatimonadota</taxon>
        <taxon>Gemmatimonadia</taxon>
        <taxon>Gemmatimonadales</taxon>
        <taxon>Gemmatimonadaceae</taxon>
        <taxon>Gemmatimonas</taxon>
    </lineage>
</organism>
<protein>
    <submittedName>
        <fullName evidence="3">VWA domain-containing protein</fullName>
    </submittedName>
</protein>
<dbReference type="AlphaFoldDB" id="A0A6M4IVZ8"/>
<evidence type="ECO:0000313" key="4">
    <source>
        <dbReference type="Proteomes" id="UP000500938"/>
    </source>
</evidence>
<dbReference type="Proteomes" id="UP000500938">
    <property type="component" value="Chromosome"/>
</dbReference>
<evidence type="ECO:0000256" key="1">
    <source>
        <dbReference type="SAM" id="MobiDB-lite"/>
    </source>
</evidence>
<dbReference type="InterPro" id="IPR051266">
    <property type="entry name" value="CLCR"/>
</dbReference>
<feature type="domain" description="VWFA" evidence="2">
    <location>
        <begin position="43"/>
        <end position="223"/>
    </location>
</feature>
<dbReference type="SUPFAM" id="SSF53300">
    <property type="entry name" value="vWA-like"/>
    <property type="match status" value="1"/>
</dbReference>
<gene>
    <name evidence="3" type="ORF">HKW67_13085</name>
</gene>
<name>A0A6M4IVZ8_9BACT</name>
<feature type="compositionally biased region" description="Basic and acidic residues" evidence="1">
    <location>
        <begin position="427"/>
        <end position="437"/>
    </location>
</feature>
<dbReference type="PROSITE" id="PS50234">
    <property type="entry name" value="VWFA"/>
    <property type="match status" value="1"/>
</dbReference>
<dbReference type="Pfam" id="PF00092">
    <property type="entry name" value="VWA"/>
    <property type="match status" value="1"/>
</dbReference>
<reference evidence="3 4" key="1">
    <citation type="submission" date="2020-05" db="EMBL/GenBank/DDBJ databases">
        <title>Complete genome sequence of Gemmatimonas greenlandica TET16.</title>
        <authorList>
            <person name="Zeng Y."/>
        </authorList>
    </citation>
    <scope>NUCLEOTIDE SEQUENCE [LARGE SCALE GENOMIC DNA]</scope>
    <source>
        <strain evidence="3 4">TET16</strain>
    </source>
</reference>
<proteinExistence type="predicted"/>
<dbReference type="EMBL" id="CP053085">
    <property type="protein sequence ID" value="QJR36371.1"/>
    <property type="molecule type" value="Genomic_DNA"/>
</dbReference>
<dbReference type="RefSeq" id="WP_171225803.1">
    <property type="nucleotide sequence ID" value="NZ_CP053085.1"/>
</dbReference>
<evidence type="ECO:0000259" key="2">
    <source>
        <dbReference type="PROSITE" id="PS50234"/>
    </source>
</evidence>
<keyword evidence="4" id="KW-1185">Reference proteome</keyword>
<evidence type="ECO:0000313" key="3">
    <source>
        <dbReference type="EMBL" id="QJR36371.1"/>
    </source>
</evidence>
<dbReference type="SMART" id="SM00327">
    <property type="entry name" value="VWA"/>
    <property type="match status" value="1"/>
</dbReference>
<dbReference type="PANTHER" id="PTHR10579">
    <property type="entry name" value="CALCIUM-ACTIVATED CHLORIDE CHANNEL REGULATOR"/>
    <property type="match status" value="1"/>
</dbReference>